<evidence type="ECO:0008006" key="2">
    <source>
        <dbReference type="Google" id="ProtNLM"/>
    </source>
</evidence>
<proteinExistence type="predicted"/>
<dbReference type="Gene3D" id="3.10.490.10">
    <property type="entry name" value="Gamma-glutamyl cyclotransferase-like"/>
    <property type="match status" value="1"/>
</dbReference>
<protein>
    <recommendedName>
        <fullName evidence="2">Gamma-glutamylcyclotransferase</fullName>
    </recommendedName>
</protein>
<accession>A0A7S1SLT6</accession>
<dbReference type="AlphaFoldDB" id="A0A7S1SLT6"/>
<dbReference type="EMBL" id="HBGG01009951">
    <property type="protein sequence ID" value="CAD9202785.1"/>
    <property type="molecule type" value="Transcribed_RNA"/>
</dbReference>
<gene>
    <name evidence="1" type="ORF">TCHU04912_LOCUS5018</name>
</gene>
<reference evidence="1" key="1">
    <citation type="submission" date="2021-01" db="EMBL/GenBank/DDBJ databases">
        <authorList>
            <person name="Corre E."/>
            <person name="Pelletier E."/>
            <person name="Niang G."/>
            <person name="Scheremetjew M."/>
            <person name="Finn R."/>
            <person name="Kale V."/>
            <person name="Holt S."/>
            <person name="Cochrane G."/>
            <person name="Meng A."/>
            <person name="Brown T."/>
            <person name="Cohen L."/>
        </authorList>
    </citation>
    <scope>NUCLEOTIDE SEQUENCE</scope>
    <source>
        <strain evidence="1">PLY429</strain>
    </source>
</reference>
<organism evidence="1">
    <name type="scientific">Tetraselmis chuii</name>
    <dbReference type="NCBI Taxonomy" id="63592"/>
    <lineage>
        <taxon>Eukaryota</taxon>
        <taxon>Viridiplantae</taxon>
        <taxon>Chlorophyta</taxon>
        <taxon>core chlorophytes</taxon>
        <taxon>Chlorodendrophyceae</taxon>
        <taxon>Chlorodendrales</taxon>
        <taxon>Chlorodendraceae</taxon>
        <taxon>Tetraselmis</taxon>
    </lineage>
</organism>
<evidence type="ECO:0000313" key="1">
    <source>
        <dbReference type="EMBL" id="CAD9202785.1"/>
    </source>
</evidence>
<name>A0A7S1SLT6_9CHLO</name>
<dbReference type="PANTHER" id="PTHR35748:SF1">
    <property type="entry name" value="OS05G0358400 PROTEIN"/>
    <property type="match status" value="1"/>
</dbReference>
<dbReference type="PANTHER" id="PTHR35748">
    <property type="entry name" value="OS05G0358400 PROTEIN"/>
    <property type="match status" value="1"/>
</dbReference>
<sequence>MPPLVVAPPAAACLCPAVLNRPRLNRLPHRSAVTSIRRPWCHHRSSLSPHVERATIASTIRTKVDMSNSEKAVAPGQEVDDDFKGLPDEEGWMLIAGFGSLLSERSSRFTFPGLRNFRPGRIRGWRRVFAHTAPIFHRRGIARPETGEIASLSCEPHDGADTVAALFEVHLGDEQAVKDFVEREHEFRFVAVEAEELDGTTCKQLALICARFSDEEYKSKRCPPEEWQKRYVQYGVDRVWRDDVLPCRVYLRHCALSAKTLCAEAYENFLDNTFLADRVTTIRTHLINEPGIMEELPPPELAERYSGSQD</sequence>